<feature type="compositionally biased region" description="Basic and acidic residues" evidence="1">
    <location>
        <begin position="998"/>
        <end position="1019"/>
    </location>
</feature>
<organism evidence="2 3">
    <name type="scientific">Plasmodiophora brassicae</name>
    <name type="common">Clubroot disease agent</name>
    <dbReference type="NCBI Taxonomy" id="37360"/>
    <lineage>
        <taxon>Eukaryota</taxon>
        <taxon>Sar</taxon>
        <taxon>Rhizaria</taxon>
        <taxon>Endomyxa</taxon>
        <taxon>Phytomyxea</taxon>
        <taxon>Plasmodiophorida</taxon>
        <taxon>Plasmodiophoridae</taxon>
        <taxon>Plasmodiophora</taxon>
    </lineage>
</organism>
<evidence type="ECO:0000313" key="3">
    <source>
        <dbReference type="Proteomes" id="UP000039324"/>
    </source>
</evidence>
<evidence type="ECO:0000256" key="1">
    <source>
        <dbReference type="SAM" id="MobiDB-lite"/>
    </source>
</evidence>
<sequence length="1218" mass="134847">MQIPPGPLFDWITSHGVALSQTDGHDDALLSGGILAQILAIPKTPAAGPPDTWARIATELEPFGIIVDDQCRSAIIQQGNVGVVFNILAELFNRSMTSDELLSVLHASLHPSLGIDRAYAQRLLADDNNIQLREYLRDGRDGVLQWLATIADQQLDDVVRAIGAQPTNLICALRVLSPGLVCQADANIAQQAARLLMLVAVRVIPTSVSMREAAWRWVQADGLTIVIDAWRRHPQLSATMMPMLECLACEHIHDVVRYELPKRCTSHAERLGKRRFVHEMLTACTSNRNASYFTESLLDYVARDAKTIASSSTTSSDDVQGALGLLALIATQFAFELGQIDTDYAASILDVLRQHCRTSSDRDVQVTGAACLCTILAAAVDRDPTHRQTFTGRVYKSVIFVLMDRYGDTFVRQFIMANLATIVDRNVDCPVATLIEPLTKQMAVNPIVSTDLDLCIVLCKHAQLSVRSALPLLHVLAKASLDAQNATCARLATIPFCVIVSRFADQDPIRLYVQKFVTLALRTFIDCCKPLEDSDTGATVNEQGAALSLEVVAKITHLPQPLLRSLTHPIVIAAIGQYRQVYGYGHPGLESIDDFIANQSEFGLDEIENVLIDDDTRQMNLASAPVPPPAAVDSAVIAEPAAAEPSRPSKPQPAPAKSKRNAKPQTTTKAAERSQPPARPERRPAKSMPKSKPAASHSQPIRQEPKRLTETKVRQQQEAERQAEVERKEAMRKKMAAEARQRAEARMAERLKTMAERQRATEINRAERRRKQEGKGGRKSSAATAPESDSDDDSLTDEIEGMRQLLDDNDQDLREAFRKYKGIRPVTGKFTTFDHLVKADSCMSISDFHKFWEDVNVCPLMVSKATVASVFRACASASLSVHLIDYREFSRSIWQIARHWEDGRDVLAKTGTIVDMIHETVRGSTPAEEAPRKRAKRSAKKSRAKKQKAPSRPDAQEITSAVVDAMATILAQCTGADADRSALARMLEPESVSSRPALKHDQKAAKEKSERQADEEAREARRKKRRQELAKQLEMQRQEAAIREANRKQEEEALRKKAEEDRIAKRKAEEEAKRQARKKVELYRKKKQEEEEQRKTLEAAKKQVEAEERRKSNALFIKQKREREELQLKAQQALEQLRLENAAKEKDASAAVQPKSGSKPRPAKTPTPSKTANETTTAPGNPEDATAASEPSQEPATIGTGEDPPLLTPAPAPTPTPQ</sequence>
<feature type="region of interest" description="Disordered" evidence="1">
    <location>
        <begin position="1139"/>
        <end position="1218"/>
    </location>
</feature>
<dbReference type="SUPFAM" id="SSF48371">
    <property type="entry name" value="ARM repeat"/>
    <property type="match status" value="1"/>
</dbReference>
<feature type="compositionally biased region" description="Basic and acidic residues" evidence="1">
    <location>
        <begin position="1027"/>
        <end position="1111"/>
    </location>
</feature>
<feature type="region of interest" description="Disordered" evidence="1">
    <location>
        <begin position="640"/>
        <end position="795"/>
    </location>
</feature>
<dbReference type="STRING" id="37360.A0A0G4IM76"/>
<accession>A0A0G4IM76</accession>
<feature type="compositionally biased region" description="Basic residues" evidence="1">
    <location>
        <begin position="933"/>
        <end position="949"/>
    </location>
</feature>
<protein>
    <submittedName>
        <fullName evidence="2">Uncharacterized protein</fullName>
    </submittedName>
</protein>
<feature type="region of interest" description="Disordered" evidence="1">
    <location>
        <begin position="988"/>
        <end position="1119"/>
    </location>
</feature>
<feature type="region of interest" description="Disordered" evidence="1">
    <location>
        <begin position="922"/>
        <end position="957"/>
    </location>
</feature>
<dbReference type="EMBL" id="CDSF01000057">
    <property type="protein sequence ID" value="CEO96254.1"/>
    <property type="molecule type" value="Genomic_DNA"/>
</dbReference>
<dbReference type="InterPro" id="IPR016024">
    <property type="entry name" value="ARM-type_fold"/>
</dbReference>
<reference evidence="2 3" key="1">
    <citation type="submission" date="2015-02" db="EMBL/GenBank/DDBJ databases">
        <authorList>
            <person name="Chooi Y.-H."/>
        </authorList>
    </citation>
    <scope>NUCLEOTIDE SEQUENCE [LARGE SCALE GENOMIC DNA]</scope>
    <source>
        <strain evidence="2">E3</strain>
    </source>
</reference>
<feature type="compositionally biased region" description="Basic and acidic residues" evidence="1">
    <location>
        <begin position="1139"/>
        <end position="1148"/>
    </location>
</feature>
<keyword evidence="3" id="KW-1185">Reference proteome</keyword>
<feature type="compositionally biased region" description="Polar residues" evidence="1">
    <location>
        <begin position="1166"/>
        <end position="1179"/>
    </location>
</feature>
<gene>
    <name evidence="2" type="ORF">PBRA_004925</name>
</gene>
<dbReference type="AlphaFoldDB" id="A0A0G4IM76"/>
<name>A0A0G4IM76_PLABS</name>
<proteinExistence type="predicted"/>
<evidence type="ECO:0000313" key="2">
    <source>
        <dbReference type="EMBL" id="CEO96254.1"/>
    </source>
</evidence>
<feature type="compositionally biased region" description="Basic and acidic residues" evidence="1">
    <location>
        <begin position="703"/>
        <end position="729"/>
    </location>
</feature>
<dbReference type="Proteomes" id="UP000039324">
    <property type="component" value="Unassembled WGS sequence"/>
</dbReference>
<feature type="compositionally biased region" description="Pro residues" evidence="1">
    <location>
        <begin position="1206"/>
        <end position="1218"/>
    </location>
</feature>
<dbReference type="OMA" id="EDQYQQV"/>
<feature type="compositionally biased region" description="Basic and acidic residues" evidence="1">
    <location>
        <begin position="735"/>
        <end position="766"/>
    </location>
</feature>